<dbReference type="GO" id="GO:0004252">
    <property type="term" value="F:serine-type endopeptidase activity"/>
    <property type="evidence" value="ECO:0007669"/>
    <property type="project" value="InterPro"/>
</dbReference>
<proteinExistence type="predicted"/>
<comment type="caution">
    <text evidence="3">The sequence shown here is derived from an EMBL/GenBank/DDBJ whole genome shotgun (WGS) entry which is preliminary data.</text>
</comment>
<dbReference type="SUPFAM" id="SSF50494">
    <property type="entry name" value="Trypsin-like serine proteases"/>
    <property type="match status" value="1"/>
</dbReference>
<dbReference type="Gene3D" id="2.40.10.10">
    <property type="entry name" value="Trypsin-like serine proteases"/>
    <property type="match status" value="2"/>
</dbReference>
<dbReference type="InterPro" id="IPR043504">
    <property type="entry name" value="Peptidase_S1_PA_chymotrypsin"/>
</dbReference>
<dbReference type="InterPro" id="IPR009003">
    <property type="entry name" value="Peptidase_S1_PA"/>
</dbReference>
<evidence type="ECO:0000313" key="3">
    <source>
        <dbReference type="EMBL" id="KAK0648159.1"/>
    </source>
</evidence>
<sequence length="339" mass="36520">MRPGAILAVAAAGHWGCCQAALSVSRQRKPCALLPIPERTTIGSDALTEAVREVMPDFITGFGGVPSFTPNNTSPAWDLAEPETQLFEDPHIEQFLRIAPQSARLFTRHQLPQTTRMKHPFSTLGKALMRDGELQTACSGVLVGTNLLLTAVECIQNKTNEWALEFVPGFHAEDREQPRPWGSAFADRCVSTDSPASAYAICRLSRPIGTMAGYLGWRASPNNGFYLGGDWLSVGYPANFKAGNVPTLEIDVRILAVESVGGSINAKRLSSQPYSENGWSGGPLFGQDGDDFFVVGVVAAVGAEEGPYGHIFATSSVHVGGVEMGELIEYGRMEWGFEA</sequence>
<dbReference type="GO" id="GO:0006508">
    <property type="term" value="P:proteolysis"/>
    <property type="evidence" value="ECO:0007669"/>
    <property type="project" value="InterPro"/>
</dbReference>
<gene>
    <name evidence="3" type="ORF">B0T16DRAFT_388448</name>
</gene>
<feature type="signal peptide" evidence="1">
    <location>
        <begin position="1"/>
        <end position="20"/>
    </location>
</feature>
<feature type="domain" description="Peptidase S1" evidence="2">
    <location>
        <begin position="132"/>
        <end position="308"/>
    </location>
</feature>
<name>A0AA39Y9F0_9PEZI</name>
<protein>
    <recommendedName>
        <fullName evidence="2">Peptidase S1 domain-containing protein</fullName>
    </recommendedName>
</protein>
<evidence type="ECO:0000313" key="4">
    <source>
        <dbReference type="Proteomes" id="UP001174936"/>
    </source>
</evidence>
<keyword evidence="4" id="KW-1185">Reference proteome</keyword>
<accession>A0AA39Y9F0</accession>
<dbReference type="Proteomes" id="UP001174936">
    <property type="component" value="Unassembled WGS sequence"/>
</dbReference>
<evidence type="ECO:0000256" key="1">
    <source>
        <dbReference type="SAM" id="SignalP"/>
    </source>
</evidence>
<feature type="chain" id="PRO_5041238878" description="Peptidase S1 domain-containing protein" evidence="1">
    <location>
        <begin position="21"/>
        <end position="339"/>
    </location>
</feature>
<organism evidence="3 4">
    <name type="scientific">Cercophora newfieldiana</name>
    <dbReference type="NCBI Taxonomy" id="92897"/>
    <lineage>
        <taxon>Eukaryota</taxon>
        <taxon>Fungi</taxon>
        <taxon>Dikarya</taxon>
        <taxon>Ascomycota</taxon>
        <taxon>Pezizomycotina</taxon>
        <taxon>Sordariomycetes</taxon>
        <taxon>Sordariomycetidae</taxon>
        <taxon>Sordariales</taxon>
        <taxon>Lasiosphaeriaceae</taxon>
        <taxon>Cercophora</taxon>
    </lineage>
</organism>
<keyword evidence="1" id="KW-0732">Signal</keyword>
<evidence type="ECO:0000259" key="2">
    <source>
        <dbReference type="Pfam" id="PF00089"/>
    </source>
</evidence>
<dbReference type="AlphaFoldDB" id="A0AA39Y9F0"/>
<dbReference type="InterPro" id="IPR001254">
    <property type="entry name" value="Trypsin_dom"/>
</dbReference>
<dbReference type="EMBL" id="JAULSV010000003">
    <property type="protein sequence ID" value="KAK0648159.1"/>
    <property type="molecule type" value="Genomic_DNA"/>
</dbReference>
<reference evidence="3" key="1">
    <citation type="submission" date="2023-06" db="EMBL/GenBank/DDBJ databases">
        <title>Genome-scale phylogeny and comparative genomics of the fungal order Sordariales.</title>
        <authorList>
            <consortium name="Lawrence Berkeley National Laboratory"/>
            <person name="Hensen N."/>
            <person name="Bonometti L."/>
            <person name="Westerberg I."/>
            <person name="Brannstrom I.O."/>
            <person name="Guillou S."/>
            <person name="Cros-Aarteil S."/>
            <person name="Calhoun S."/>
            <person name="Haridas S."/>
            <person name="Kuo A."/>
            <person name="Mondo S."/>
            <person name="Pangilinan J."/>
            <person name="Riley R."/>
            <person name="Labutti K."/>
            <person name="Andreopoulos B."/>
            <person name="Lipzen A."/>
            <person name="Chen C."/>
            <person name="Yanf M."/>
            <person name="Daum C."/>
            <person name="Ng V."/>
            <person name="Clum A."/>
            <person name="Steindorff A."/>
            <person name="Ohm R."/>
            <person name="Martin F."/>
            <person name="Silar P."/>
            <person name="Natvig D."/>
            <person name="Lalanne C."/>
            <person name="Gautier V."/>
            <person name="Ament-Velasquez S.L."/>
            <person name="Kruys A."/>
            <person name="Hutchinson M.I."/>
            <person name="Powell A.J."/>
            <person name="Barry K."/>
            <person name="Miller A.N."/>
            <person name="Grigoriev I.V."/>
            <person name="Debuchy R."/>
            <person name="Gladieux P."/>
            <person name="Thoren M.H."/>
            <person name="Johannesson H."/>
        </authorList>
    </citation>
    <scope>NUCLEOTIDE SEQUENCE</scope>
    <source>
        <strain evidence="3">SMH2532-1</strain>
    </source>
</reference>
<dbReference type="Pfam" id="PF00089">
    <property type="entry name" value="Trypsin"/>
    <property type="match status" value="1"/>
</dbReference>